<dbReference type="Proteomes" id="UP000035016">
    <property type="component" value="Chromosome Chromosome"/>
</dbReference>
<dbReference type="InterPro" id="IPR014746">
    <property type="entry name" value="Gln_synth/guanido_kin_cat_dom"/>
</dbReference>
<dbReference type="Gene3D" id="3.30.590.20">
    <property type="match status" value="1"/>
</dbReference>
<dbReference type="KEGG" id="sle:sle_65300"/>
<evidence type="ECO:0000313" key="3">
    <source>
        <dbReference type="Proteomes" id="UP000035016"/>
    </source>
</evidence>
<dbReference type="GO" id="GO:0016879">
    <property type="term" value="F:ligase activity, forming carbon-nitrogen bonds"/>
    <property type="evidence" value="ECO:0007669"/>
    <property type="project" value="TreeGrafter"/>
</dbReference>
<dbReference type="EMBL" id="LN831790">
    <property type="protein sequence ID" value="CQR65984.1"/>
    <property type="molecule type" value="Genomic_DNA"/>
</dbReference>
<evidence type="ECO:0000256" key="1">
    <source>
        <dbReference type="ARBA" id="ARBA00048819"/>
    </source>
</evidence>
<dbReference type="InterPro" id="IPR006336">
    <property type="entry name" value="GCS2"/>
</dbReference>
<organism evidence="2 3">
    <name type="scientific">Streptomyces leeuwenhoekii</name>
    <dbReference type="NCBI Taxonomy" id="1437453"/>
    <lineage>
        <taxon>Bacteria</taxon>
        <taxon>Bacillati</taxon>
        <taxon>Actinomycetota</taxon>
        <taxon>Actinomycetes</taxon>
        <taxon>Kitasatosporales</taxon>
        <taxon>Streptomycetaceae</taxon>
        <taxon>Streptomyces</taxon>
    </lineage>
</organism>
<dbReference type="AlphaFoldDB" id="A0A0F7VZK7"/>
<proteinExistence type="predicted"/>
<sequence>MSLLRLAAWRAARAGLTEELLHPATMRRMPAETVVRALLEHVGKALEATGDYDRAHESVAELLRNGNGARVQREVLERTGSLRDVVTECVRRTQG</sequence>
<dbReference type="PANTHER" id="PTHR36510:SF1">
    <property type="entry name" value="GLUTAMATE--CYSTEINE LIGASE 2-RELATED"/>
    <property type="match status" value="1"/>
</dbReference>
<dbReference type="Pfam" id="PF04107">
    <property type="entry name" value="GCS2"/>
    <property type="match status" value="1"/>
</dbReference>
<dbReference type="SUPFAM" id="SSF55931">
    <property type="entry name" value="Glutamine synthetase/guanido kinase"/>
    <property type="match status" value="1"/>
</dbReference>
<protein>
    <submittedName>
        <fullName evidence="2">Carboxylate-amine ligase SAV_751</fullName>
    </submittedName>
</protein>
<dbReference type="InterPro" id="IPR050141">
    <property type="entry name" value="GCL_type2/YbdK_subfam"/>
</dbReference>
<comment type="catalytic activity">
    <reaction evidence="1">
        <text>L-cysteine + L-glutamate + ATP = gamma-L-glutamyl-L-cysteine + ADP + phosphate + H(+)</text>
        <dbReference type="Rhea" id="RHEA:13285"/>
        <dbReference type="ChEBI" id="CHEBI:15378"/>
        <dbReference type="ChEBI" id="CHEBI:29985"/>
        <dbReference type="ChEBI" id="CHEBI:30616"/>
        <dbReference type="ChEBI" id="CHEBI:35235"/>
        <dbReference type="ChEBI" id="CHEBI:43474"/>
        <dbReference type="ChEBI" id="CHEBI:58173"/>
        <dbReference type="ChEBI" id="CHEBI:456216"/>
        <dbReference type="EC" id="6.3.2.2"/>
    </reaction>
</comment>
<gene>
    <name evidence="2" type="primary">sle_65300</name>
</gene>
<accession>A0A0F7VZK7</accession>
<reference evidence="2 3" key="1">
    <citation type="submission" date="2015-02" db="EMBL/GenBank/DDBJ databases">
        <authorList>
            <person name="Gomez-Escribano P.J."/>
        </authorList>
    </citation>
    <scope>NUCLEOTIDE SEQUENCE [LARGE SCALE GENOMIC DNA]</scope>
    <source>
        <strain evidence="3">C34 (DSM 42122 / NRRL B-24963)</strain>
    </source>
</reference>
<name>A0A0F7VZK7_STRLW</name>
<keyword evidence="2" id="KW-0436">Ligase</keyword>
<dbReference type="PANTHER" id="PTHR36510">
    <property type="entry name" value="GLUTAMATE--CYSTEINE LIGASE 2-RELATED"/>
    <property type="match status" value="1"/>
</dbReference>
<evidence type="ECO:0000313" key="2">
    <source>
        <dbReference type="EMBL" id="CQR65984.1"/>
    </source>
</evidence>